<evidence type="ECO:0000313" key="4">
    <source>
        <dbReference type="Proteomes" id="UP000238169"/>
    </source>
</evidence>
<evidence type="ECO:0000313" key="3">
    <source>
        <dbReference type="EMBL" id="SPB15367.1"/>
    </source>
</evidence>
<protein>
    <submittedName>
        <fullName evidence="3">Carboxylate--amine ligase</fullName>
    </submittedName>
</protein>
<accession>A0A2U3I5G0</accession>
<gene>
    <name evidence="3" type="ORF">NOV72_02593</name>
</gene>
<dbReference type="RefSeq" id="WP_181291025.1">
    <property type="nucleotide sequence ID" value="NZ_OGTP01000007.1"/>
</dbReference>
<dbReference type="PROSITE" id="PS50975">
    <property type="entry name" value="ATP_GRASP"/>
    <property type="match status" value="1"/>
</dbReference>
<dbReference type="GO" id="GO:0005524">
    <property type="term" value="F:ATP binding"/>
    <property type="evidence" value="ECO:0007669"/>
    <property type="project" value="UniProtKB-UniRule"/>
</dbReference>
<dbReference type="AlphaFoldDB" id="A0A2U3I5G0"/>
<keyword evidence="4" id="KW-1185">Reference proteome</keyword>
<dbReference type="GO" id="GO:0046872">
    <property type="term" value="F:metal ion binding"/>
    <property type="evidence" value="ECO:0007669"/>
    <property type="project" value="InterPro"/>
</dbReference>
<dbReference type="GO" id="GO:0016874">
    <property type="term" value="F:ligase activity"/>
    <property type="evidence" value="ECO:0007669"/>
    <property type="project" value="UniProtKB-KW"/>
</dbReference>
<keyword evidence="1" id="KW-0547">Nucleotide-binding</keyword>
<feature type="domain" description="ATP-grasp" evidence="2">
    <location>
        <begin position="125"/>
        <end position="319"/>
    </location>
</feature>
<dbReference type="Proteomes" id="UP000238169">
    <property type="component" value="Unassembled WGS sequence"/>
</dbReference>
<dbReference type="InterPro" id="IPR011761">
    <property type="entry name" value="ATP-grasp"/>
</dbReference>
<evidence type="ECO:0000256" key="1">
    <source>
        <dbReference type="PROSITE-ProRule" id="PRU00409"/>
    </source>
</evidence>
<dbReference type="SUPFAM" id="SSF56059">
    <property type="entry name" value="Glutathione synthetase ATP-binding domain-like"/>
    <property type="match status" value="1"/>
</dbReference>
<dbReference type="Gene3D" id="3.30.470.20">
    <property type="entry name" value="ATP-grasp fold, B domain"/>
    <property type="match status" value="1"/>
</dbReference>
<proteinExistence type="predicted"/>
<keyword evidence="1" id="KW-0067">ATP-binding</keyword>
<name>A0A2U3I5G0_9BURK</name>
<reference evidence="4" key="1">
    <citation type="submission" date="2018-01" db="EMBL/GenBank/DDBJ databases">
        <authorList>
            <person name="Peeters C."/>
        </authorList>
    </citation>
    <scope>NUCLEOTIDE SEQUENCE [LARGE SCALE GENOMIC DNA]</scope>
</reference>
<keyword evidence="3" id="KW-0436">Ligase</keyword>
<organism evidence="3 4">
    <name type="scientific">Caballeronia novacaledonica</name>
    <dbReference type="NCBI Taxonomy" id="1544861"/>
    <lineage>
        <taxon>Bacteria</taxon>
        <taxon>Pseudomonadati</taxon>
        <taxon>Pseudomonadota</taxon>
        <taxon>Betaproteobacteria</taxon>
        <taxon>Burkholderiales</taxon>
        <taxon>Burkholderiaceae</taxon>
        <taxon>Caballeronia</taxon>
    </lineage>
</organism>
<dbReference type="EMBL" id="OGTP01000007">
    <property type="protein sequence ID" value="SPB15367.1"/>
    <property type="molecule type" value="Genomic_DNA"/>
</dbReference>
<evidence type="ECO:0000259" key="2">
    <source>
        <dbReference type="PROSITE" id="PS50975"/>
    </source>
</evidence>
<sequence>MEIKATYGQAAEAVVLGGTLNGLGVVRSLARAGIPVTVVGTRFTGAALWSRHASPRLVRAYIGDNFTEDMIKLGKTFSKRPVLFLADEECVRSVSENRNELANWFIFRLPTSQCTDTASDKASFHEFALKHGFPVPRSITLESGPDADRLEAMTFPCILKPDDKRQVLRGKAKRVVKAESLDEARTHALSMLSAGIRIVAQEWVEGADSNIYFTLFYRGREGRKVAAFTGRKLLSFPRHVGSTAICVAADEVRDVLEPMTLRFAECAGLDGMGSMEYKWDDIHKKFTMIEPTVGRTDWQEEIATLCGINIPAAAYRHELGLPPISEVVQGANMTWRATVVDRVPRHLRTIGSVLIDGYFRWDDPLPALQHYCVVNPLRHLVRRWKTPK</sequence>